<keyword evidence="2" id="KW-1185">Reference proteome</keyword>
<accession>A0ACC1TI82</accession>
<proteinExistence type="predicted"/>
<protein>
    <submittedName>
        <fullName evidence="1">Uncharacterized protein</fullName>
    </submittedName>
</protein>
<gene>
    <name evidence="1" type="ORF">F5876DRAFT_83285</name>
</gene>
<evidence type="ECO:0000313" key="1">
    <source>
        <dbReference type="EMBL" id="KAJ3804373.1"/>
    </source>
</evidence>
<dbReference type="EMBL" id="MU796060">
    <property type="protein sequence ID" value="KAJ3804373.1"/>
    <property type="molecule type" value="Genomic_DNA"/>
</dbReference>
<sequence length="629" mass="71244">MNEPYGSGGLEEPIADVNVSTPEEHGRMKTCLWMDKLHEIDLDQADVDLPAPLHLRRTAKYPWTSQHLSYQQRKPVPWQSYHLAWSLLSRARVRYKHIQREAVTVTSSHNQTLSAALFFRVGTKYPLIPKSLNAFTHGAICRRDSGLYLLRELCVGRSRNYNDASTCARCGGFQMWMGKDTSMPMFILIRGKWECQTILFVVEKNGTETARMYGGYGFRQSGSRTGEKQVTISNFVRRITRPPPVIDARQPLTLNVIRTLDALRSMSHHLLGISFRNRYIIIEPEWPRIWLWLVALLKPFCVFTDRNEDSDTKSRCILEVFSFLNSIASPNTTSIADLHCFISKLTDSSESIPLMANIWLLSFRTKWPWMVHQAVTQFLIVFAHTTDGSASIEAFGVAVIDACPESDLLSTWSTAIVDISGRPLPSDSDPQLITATQGLLLAETTLFFQPLPTLDIIHTTLAQAYKLWSRCLVTPFGDVYLENLHLLSVSSLARFSLQLISGGPDWIVKSLDSGLLHLVARTLAWMHSLPNLESDQSIYVIFEGIIRIVLYDSAYRRVLRGFRHNLKKIQFQNLEGYLGTGRLSKLWEDITSEALSPDARNTRAICFQTALSTLHSHLVSSVSSSFFAR</sequence>
<name>A0ACC1TI82_9AGAR</name>
<evidence type="ECO:0000313" key="2">
    <source>
        <dbReference type="Proteomes" id="UP001163835"/>
    </source>
</evidence>
<reference evidence="1" key="1">
    <citation type="submission" date="2022-09" db="EMBL/GenBank/DDBJ databases">
        <title>A Global Phylogenomic Analysis of the Shiitake Genus Lentinula.</title>
        <authorList>
            <consortium name="DOE Joint Genome Institute"/>
            <person name="Sierra-Patev S."/>
            <person name="Min B."/>
            <person name="Naranjo-Ortiz M."/>
            <person name="Looney B."/>
            <person name="Konkel Z."/>
            <person name="Slot J.C."/>
            <person name="Sakamoto Y."/>
            <person name="Steenwyk J.L."/>
            <person name="Rokas A."/>
            <person name="Carro J."/>
            <person name="Camarero S."/>
            <person name="Ferreira P."/>
            <person name="Molpeceres G."/>
            <person name="Ruiz-Duenas F.J."/>
            <person name="Serrano A."/>
            <person name="Henrissat B."/>
            <person name="Drula E."/>
            <person name="Hughes K.W."/>
            <person name="Mata J.L."/>
            <person name="Ishikawa N.K."/>
            <person name="Vargas-Isla R."/>
            <person name="Ushijima S."/>
            <person name="Smith C.A."/>
            <person name="Ahrendt S."/>
            <person name="Andreopoulos W."/>
            <person name="He G."/>
            <person name="Labutti K."/>
            <person name="Lipzen A."/>
            <person name="Ng V."/>
            <person name="Riley R."/>
            <person name="Sandor L."/>
            <person name="Barry K."/>
            <person name="Martinez A.T."/>
            <person name="Xiao Y."/>
            <person name="Gibbons J.G."/>
            <person name="Terashima K."/>
            <person name="Grigoriev I.V."/>
            <person name="Hibbett D.S."/>
        </authorList>
    </citation>
    <scope>NUCLEOTIDE SEQUENCE</scope>
    <source>
        <strain evidence="1">TMI1499</strain>
    </source>
</reference>
<dbReference type="Proteomes" id="UP001163835">
    <property type="component" value="Unassembled WGS sequence"/>
</dbReference>
<organism evidence="1 2">
    <name type="scientific">Lentinula aff. lateritia</name>
    <dbReference type="NCBI Taxonomy" id="2804960"/>
    <lineage>
        <taxon>Eukaryota</taxon>
        <taxon>Fungi</taxon>
        <taxon>Dikarya</taxon>
        <taxon>Basidiomycota</taxon>
        <taxon>Agaricomycotina</taxon>
        <taxon>Agaricomycetes</taxon>
        <taxon>Agaricomycetidae</taxon>
        <taxon>Agaricales</taxon>
        <taxon>Marasmiineae</taxon>
        <taxon>Omphalotaceae</taxon>
        <taxon>Lentinula</taxon>
    </lineage>
</organism>
<comment type="caution">
    <text evidence="1">The sequence shown here is derived from an EMBL/GenBank/DDBJ whole genome shotgun (WGS) entry which is preliminary data.</text>
</comment>